<dbReference type="Proteomes" id="UP000669060">
    <property type="component" value="Unassembled WGS sequence"/>
</dbReference>
<dbReference type="Gene3D" id="3.40.80.10">
    <property type="entry name" value="Peptidoglycan recognition protein-like"/>
    <property type="match status" value="1"/>
</dbReference>
<keyword evidence="6" id="KW-0963">Cytoplasm</keyword>
<evidence type="ECO:0000256" key="9">
    <source>
        <dbReference type="ARBA" id="ARBA00022833"/>
    </source>
</evidence>
<feature type="domain" description="N-acetylmuramoyl-L-alanine amidase" evidence="13">
    <location>
        <begin position="18"/>
        <end position="169"/>
    </location>
</feature>
<dbReference type="CDD" id="cd06583">
    <property type="entry name" value="PGRP"/>
    <property type="match status" value="1"/>
</dbReference>
<keyword evidence="8 14" id="KW-0378">Hydrolase</keyword>
<keyword evidence="15" id="KW-1185">Reference proteome</keyword>
<evidence type="ECO:0000256" key="2">
    <source>
        <dbReference type="ARBA" id="ARBA00001947"/>
    </source>
</evidence>
<evidence type="ECO:0000256" key="3">
    <source>
        <dbReference type="ARBA" id="ARBA00004496"/>
    </source>
</evidence>
<comment type="cofactor">
    <cofactor evidence="2">
        <name>Zn(2+)</name>
        <dbReference type="ChEBI" id="CHEBI:29105"/>
    </cofactor>
</comment>
<comment type="subcellular location">
    <subcellularLocation>
        <location evidence="3">Cytoplasm</location>
    </subcellularLocation>
</comment>
<dbReference type="RefSeq" id="WP_208314835.1">
    <property type="nucleotide sequence ID" value="NZ_JAELYA010000006.1"/>
</dbReference>
<dbReference type="PANTHER" id="PTHR30417:SF4">
    <property type="entry name" value="1,6-ANHYDRO-N-ACETYLMURAMYL-L-ALANINE AMIDASE AMPD"/>
    <property type="match status" value="1"/>
</dbReference>
<evidence type="ECO:0000256" key="8">
    <source>
        <dbReference type="ARBA" id="ARBA00022801"/>
    </source>
</evidence>
<keyword evidence="7" id="KW-0479">Metal-binding</keyword>
<evidence type="ECO:0000256" key="12">
    <source>
        <dbReference type="ARBA" id="ARBA00042615"/>
    </source>
</evidence>
<evidence type="ECO:0000313" key="15">
    <source>
        <dbReference type="Proteomes" id="UP000669060"/>
    </source>
</evidence>
<dbReference type="InterPro" id="IPR002502">
    <property type="entry name" value="Amidase_domain"/>
</dbReference>
<evidence type="ECO:0000256" key="11">
    <source>
        <dbReference type="ARBA" id="ARBA00039257"/>
    </source>
</evidence>
<dbReference type="PANTHER" id="PTHR30417">
    <property type="entry name" value="N-ACETYLMURAMOYL-L-ALANINE AMIDASE AMID"/>
    <property type="match status" value="1"/>
</dbReference>
<dbReference type="GO" id="GO:0008745">
    <property type="term" value="F:N-acetylmuramoyl-L-alanine amidase activity"/>
    <property type="evidence" value="ECO:0007669"/>
    <property type="project" value="UniProtKB-EC"/>
</dbReference>
<gene>
    <name evidence="14" type="primary">ampD</name>
    <name evidence="14" type="ORF">JFY56_16005</name>
</gene>
<name>A0ABS3TSS5_9PSED</name>
<dbReference type="NCBIfam" id="NF008758">
    <property type="entry name" value="PRK11789.1"/>
    <property type="match status" value="1"/>
</dbReference>
<protein>
    <recommendedName>
        <fullName evidence="11">1,6-anhydro-N-acetylmuramyl-L-alanine amidase AmpD</fullName>
        <ecNumber evidence="5">3.5.1.28</ecNumber>
    </recommendedName>
    <alternativeName>
        <fullName evidence="12">N-acetylmuramoyl-L-alanine amidase</fullName>
    </alternativeName>
</protein>
<evidence type="ECO:0000259" key="13">
    <source>
        <dbReference type="SMART" id="SM00644"/>
    </source>
</evidence>
<comment type="similarity">
    <text evidence="4">Belongs to the N-acetylmuramoyl-L-alanine amidase 2 family.</text>
</comment>
<evidence type="ECO:0000256" key="1">
    <source>
        <dbReference type="ARBA" id="ARBA00001561"/>
    </source>
</evidence>
<keyword evidence="9" id="KW-0862">Zinc</keyword>
<dbReference type="SMART" id="SM00644">
    <property type="entry name" value="Ami_2"/>
    <property type="match status" value="1"/>
</dbReference>
<comment type="caution">
    <text evidence="14">The sequence shown here is derived from an EMBL/GenBank/DDBJ whole genome shotgun (WGS) entry which is preliminary data.</text>
</comment>
<dbReference type="EMBL" id="JAELYA010000006">
    <property type="protein sequence ID" value="MBO3276731.1"/>
    <property type="molecule type" value="Genomic_DNA"/>
</dbReference>
<evidence type="ECO:0000256" key="7">
    <source>
        <dbReference type="ARBA" id="ARBA00022723"/>
    </source>
</evidence>
<evidence type="ECO:0000256" key="4">
    <source>
        <dbReference type="ARBA" id="ARBA00007553"/>
    </source>
</evidence>
<dbReference type="InterPro" id="IPR051206">
    <property type="entry name" value="NAMLAA_amidase_2"/>
</dbReference>
<reference evidence="14 15" key="1">
    <citation type="submission" date="2020-12" db="EMBL/GenBank/DDBJ databases">
        <title>Pseudomonas schmalbachii sp. nov. isolated from millipede gut.</title>
        <authorList>
            <person name="Shelomi M."/>
        </authorList>
    </citation>
    <scope>NUCLEOTIDE SEQUENCE [LARGE SCALE GENOMIC DNA]</scope>
    <source>
        <strain evidence="14 15">Milli4</strain>
    </source>
</reference>
<evidence type="ECO:0000256" key="6">
    <source>
        <dbReference type="ARBA" id="ARBA00022490"/>
    </source>
</evidence>
<organism evidence="14 15">
    <name type="scientific">Pseudomonas schmalbachii</name>
    <dbReference type="NCBI Taxonomy" id="2816993"/>
    <lineage>
        <taxon>Bacteria</taxon>
        <taxon>Pseudomonadati</taxon>
        <taxon>Pseudomonadota</taxon>
        <taxon>Gammaproteobacteria</taxon>
        <taxon>Pseudomonadales</taxon>
        <taxon>Pseudomonadaceae</taxon>
        <taxon>Pseudomonas</taxon>
    </lineage>
</organism>
<evidence type="ECO:0000256" key="5">
    <source>
        <dbReference type="ARBA" id="ARBA00011901"/>
    </source>
</evidence>
<dbReference type="EC" id="3.5.1.28" evidence="5"/>
<evidence type="ECO:0000313" key="14">
    <source>
        <dbReference type="EMBL" id="MBO3276731.1"/>
    </source>
</evidence>
<dbReference type="Pfam" id="PF01510">
    <property type="entry name" value="Amidase_2"/>
    <property type="match status" value="1"/>
</dbReference>
<dbReference type="SUPFAM" id="SSF55846">
    <property type="entry name" value="N-acetylmuramoyl-L-alanine amidase-like"/>
    <property type="match status" value="1"/>
</dbReference>
<evidence type="ECO:0000256" key="10">
    <source>
        <dbReference type="ARBA" id="ARBA00023316"/>
    </source>
</evidence>
<sequence length="188" mass="21115">MQLDPLSGWCHGIAHCHSPNFNARPEGEVVSLLVIHNISLPPGQFGTGKVQEFFRNCLDPNEHPYFADICAMTVSAHFLIERDGSVFQFVSCNDRAWHAGVSRFDGRENCNDFSIGIELEGTDCDPYSDEQYAALEELTRQLLHAYPGITPERIRGHCDIAPERKTDPGEAFDWGRYLAAVSHHKESQ</sequence>
<proteinExistence type="inferred from homology"/>
<comment type="catalytic activity">
    <reaction evidence="1">
        <text>Hydrolyzes the link between N-acetylmuramoyl residues and L-amino acid residues in certain cell-wall glycopeptides.</text>
        <dbReference type="EC" id="3.5.1.28"/>
    </reaction>
</comment>
<dbReference type="InterPro" id="IPR036505">
    <property type="entry name" value="Amidase/PGRP_sf"/>
</dbReference>
<accession>A0ABS3TSS5</accession>
<keyword evidence="10" id="KW-0961">Cell wall biogenesis/degradation</keyword>